<evidence type="ECO:0000313" key="1">
    <source>
        <dbReference type="EMBL" id="PSF27378.1"/>
    </source>
</evidence>
<accession>A0A2T1LQE0</accession>
<protein>
    <submittedName>
        <fullName evidence="1">Uncharacterized protein</fullName>
    </submittedName>
</protein>
<reference evidence="1 2" key="1">
    <citation type="submission" date="2018-03" db="EMBL/GenBank/DDBJ databases">
        <title>The ancient ancestry and fast evolution of plastids.</title>
        <authorList>
            <person name="Moore K.R."/>
            <person name="Magnabosco C."/>
            <person name="Momper L."/>
            <person name="Gold D.A."/>
            <person name="Bosak T."/>
            <person name="Fournier G.P."/>
        </authorList>
    </citation>
    <scope>NUCLEOTIDE SEQUENCE [LARGE SCALE GENOMIC DNA]</scope>
    <source>
        <strain evidence="1 2">CCALA 016</strain>
    </source>
</reference>
<comment type="caution">
    <text evidence="1">The sequence shown here is derived from an EMBL/GenBank/DDBJ whole genome shotgun (WGS) entry which is preliminary data.</text>
</comment>
<dbReference type="AlphaFoldDB" id="A0A2T1LQE0"/>
<dbReference type="EMBL" id="PXOH01000088">
    <property type="protein sequence ID" value="PSF27378.1"/>
    <property type="molecule type" value="Genomic_DNA"/>
</dbReference>
<dbReference type="RefSeq" id="WP_106459607.1">
    <property type="nucleotide sequence ID" value="NZ_PXOH01000088.1"/>
</dbReference>
<keyword evidence="2" id="KW-1185">Reference proteome</keyword>
<dbReference type="Proteomes" id="UP000239001">
    <property type="component" value="Unassembled WGS sequence"/>
</dbReference>
<gene>
    <name evidence="1" type="ORF">C7H19_24995</name>
</gene>
<organism evidence="1 2">
    <name type="scientific">Aphanothece hegewaldii CCALA 016</name>
    <dbReference type="NCBI Taxonomy" id="2107694"/>
    <lineage>
        <taxon>Bacteria</taxon>
        <taxon>Bacillati</taxon>
        <taxon>Cyanobacteriota</taxon>
        <taxon>Cyanophyceae</taxon>
        <taxon>Oscillatoriophycideae</taxon>
        <taxon>Chroococcales</taxon>
        <taxon>Aphanothecaceae</taxon>
        <taxon>Aphanothece</taxon>
    </lineage>
</organism>
<sequence>MFNYDDKSWRIYGAPESYFTDKTTIEIPSKYLKIIQKTIDFLEDGGKPPITNTDNSNLKKLKYFINKEKPEQDSLYLIPLAIYKNKIGKYNYEFYLTKEDIKILLSYKFVVDAETLMHVLNKLEVKTKNNYRINLNCIYKWKILNTQDWKDRYKKLLTEYWNWNNNNLKAREIKDEIIKELDSPKYYLVFEGIKKLIEANHLENS</sequence>
<evidence type="ECO:0000313" key="2">
    <source>
        <dbReference type="Proteomes" id="UP000239001"/>
    </source>
</evidence>
<name>A0A2T1LQE0_9CHRO</name>
<reference evidence="1 2" key="2">
    <citation type="submission" date="2018-03" db="EMBL/GenBank/DDBJ databases">
        <authorList>
            <person name="Keele B.F."/>
        </authorList>
    </citation>
    <scope>NUCLEOTIDE SEQUENCE [LARGE SCALE GENOMIC DNA]</scope>
    <source>
        <strain evidence="1 2">CCALA 016</strain>
    </source>
</reference>
<proteinExistence type="predicted"/>